<dbReference type="PANTHER" id="PTHR15441">
    <property type="entry name" value="RIBONUCLEASE P PROTEIN SUBUNIT P14"/>
    <property type="match status" value="1"/>
</dbReference>
<evidence type="ECO:0000313" key="4">
    <source>
        <dbReference type="Proteomes" id="UP001329430"/>
    </source>
</evidence>
<protein>
    <submittedName>
        <fullName evidence="3">Uncharacterized protein</fullName>
    </submittedName>
</protein>
<name>A0AAN7VTK9_9COLE</name>
<dbReference type="Proteomes" id="UP001329430">
    <property type="component" value="Chromosome 2"/>
</dbReference>
<dbReference type="PANTHER" id="PTHR15441:SF1">
    <property type="entry name" value="RIBONUCLEASE P PROTEIN SUBUNIT P14"/>
    <property type="match status" value="1"/>
</dbReference>
<keyword evidence="2" id="KW-0819">tRNA processing</keyword>
<dbReference type="Gene3D" id="3.30.70.3250">
    <property type="entry name" value="Ribonuclease P, Pop5 subunit"/>
    <property type="match status" value="1"/>
</dbReference>
<dbReference type="SUPFAM" id="SSF160350">
    <property type="entry name" value="Rnp2-like"/>
    <property type="match status" value="1"/>
</dbReference>
<keyword evidence="4" id="KW-1185">Reference proteome</keyword>
<evidence type="ECO:0000313" key="3">
    <source>
        <dbReference type="EMBL" id="KAK5649138.1"/>
    </source>
</evidence>
<accession>A0AAN7VTK9</accession>
<dbReference type="EMBL" id="JAVRBK010000002">
    <property type="protein sequence ID" value="KAK5649138.1"/>
    <property type="molecule type" value="Genomic_DNA"/>
</dbReference>
<evidence type="ECO:0000256" key="2">
    <source>
        <dbReference type="ARBA" id="ARBA00022694"/>
    </source>
</evidence>
<dbReference type="InterPro" id="IPR038085">
    <property type="entry name" value="Rnp2-like_sf"/>
</dbReference>
<organism evidence="3 4">
    <name type="scientific">Pyrocoelia pectoralis</name>
    <dbReference type="NCBI Taxonomy" id="417401"/>
    <lineage>
        <taxon>Eukaryota</taxon>
        <taxon>Metazoa</taxon>
        <taxon>Ecdysozoa</taxon>
        <taxon>Arthropoda</taxon>
        <taxon>Hexapoda</taxon>
        <taxon>Insecta</taxon>
        <taxon>Pterygota</taxon>
        <taxon>Neoptera</taxon>
        <taxon>Endopterygota</taxon>
        <taxon>Coleoptera</taxon>
        <taxon>Polyphaga</taxon>
        <taxon>Elateriformia</taxon>
        <taxon>Elateroidea</taxon>
        <taxon>Lampyridae</taxon>
        <taxon>Lampyrinae</taxon>
        <taxon>Pyrocoelia</taxon>
    </lineage>
</organism>
<dbReference type="Pfam" id="PF01900">
    <property type="entry name" value="RNase_P_Rpp14"/>
    <property type="match status" value="1"/>
</dbReference>
<proteinExistence type="inferred from homology"/>
<comment type="caution">
    <text evidence="3">The sequence shown here is derived from an EMBL/GenBank/DDBJ whole genome shotgun (WGS) entry which is preliminary data.</text>
</comment>
<comment type="similarity">
    <text evidence="1">Belongs to the eukaryotic/archaeal RNase P protein component 2 family.</text>
</comment>
<gene>
    <name evidence="3" type="ORF">RI129_004030</name>
</gene>
<dbReference type="GO" id="GO:0030681">
    <property type="term" value="C:multimeric ribonuclease P complex"/>
    <property type="evidence" value="ECO:0007669"/>
    <property type="project" value="TreeGrafter"/>
</dbReference>
<sequence>MYYYLDISFVNQDITAALFKNHIITSIKHVFGEIAAAIPFDVVKYDPSEIRAIVRVTQDHYVKFRGSLTLAGYYQGKPCAYIVHKVSPLLLSLLGDSRTYVH</sequence>
<dbReference type="InterPro" id="IPR002759">
    <property type="entry name" value="Pop5/Rpp14/Rnp2-like"/>
</dbReference>
<dbReference type="GO" id="GO:0001682">
    <property type="term" value="P:tRNA 5'-leader removal"/>
    <property type="evidence" value="ECO:0007669"/>
    <property type="project" value="InterPro"/>
</dbReference>
<dbReference type="GO" id="GO:0005730">
    <property type="term" value="C:nucleolus"/>
    <property type="evidence" value="ECO:0007669"/>
    <property type="project" value="TreeGrafter"/>
</dbReference>
<evidence type="ECO:0000256" key="1">
    <source>
        <dbReference type="ARBA" id="ARBA00010800"/>
    </source>
</evidence>
<reference evidence="3 4" key="1">
    <citation type="journal article" date="2024" name="Insects">
        <title>An Improved Chromosome-Level Genome Assembly of the Firefly Pyrocoelia pectoralis.</title>
        <authorList>
            <person name="Fu X."/>
            <person name="Meyer-Rochow V.B."/>
            <person name="Ballantyne L."/>
            <person name="Zhu X."/>
        </authorList>
    </citation>
    <scope>NUCLEOTIDE SEQUENCE [LARGE SCALE GENOMIC DNA]</scope>
    <source>
        <strain evidence="3">XCY_ONT2</strain>
    </source>
</reference>
<dbReference type="AlphaFoldDB" id="A0AAN7VTK9"/>
<dbReference type="GO" id="GO:0033204">
    <property type="term" value="F:ribonuclease P RNA binding"/>
    <property type="evidence" value="ECO:0007669"/>
    <property type="project" value="TreeGrafter"/>
</dbReference>